<keyword evidence="2 6" id="KW-0812">Transmembrane</keyword>
<feature type="transmembrane region" description="Helical" evidence="6">
    <location>
        <begin position="28"/>
        <end position="46"/>
    </location>
</feature>
<dbReference type="InterPro" id="IPR029776">
    <property type="entry name" value="TMEM179B"/>
</dbReference>
<dbReference type="AlphaFoldDB" id="A0A3B3ZCL4"/>
<dbReference type="Proteomes" id="UP000261520">
    <property type="component" value="Unplaced"/>
</dbReference>
<organism evidence="7 8">
    <name type="scientific">Periophthalmus magnuspinnatus</name>
    <dbReference type="NCBI Taxonomy" id="409849"/>
    <lineage>
        <taxon>Eukaryota</taxon>
        <taxon>Metazoa</taxon>
        <taxon>Chordata</taxon>
        <taxon>Craniata</taxon>
        <taxon>Vertebrata</taxon>
        <taxon>Euteleostomi</taxon>
        <taxon>Actinopterygii</taxon>
        <taxon>Neopterygii</taxon>
        <taxon>Teleostei</taxon>
        <taxon>Neoteleostei</taxon>
        <taxon>Acanthomorphata</taxon>
        <taxon>Gobiaria</taxon>
        <taxon>Gobiiformes</taxon>
        <taxon>Gobioidei</taxon>
        <taxon>Gobiidae</taxon>
        <taxon>Oxudercinae</taxon>
        <taxon>Periophthalmus</taxon>
    </lineage>
</organism>
<evidence type="ECO:0000256" key="1">
    <source>
        <dbReference type="ARBA" id="ARBA00004141"/>
    </source>
</evidence>
<dbReference type="InterPro" id="IPR059010">
    <property type="entry name" value="TMEM179-179B"/>
</dbReference>
<reference evidence="7" key="1">
    <citation type="submission" date="2025-08" db="UniProtKB">
        <authorList>
            <consortium name="Ensembl"/>
        </authorList>
    </citation>
    <scope>IDENTIFICATION</scope>
</reference>
<proteinExistence type="inferred from homology"/>
<dbReference type="PANTHER" id="PTHR31056:SF1">
    <property type="entry name" value="TRANSMEMBRANE PROTEIN 179B"/>
    <property type="match status" value="1"/>
</dbReference>
<evidence type="ECO:0000313" key="8">
    <source>
        <dbReference type="Proteomes" id="UP000261520"/>
    </source>
</evidence>
<sequence>MTACNFNYIWIDLLFSANCDLLVHRERLWMTFDASVCAGFLFFLLITGCVLKNGSLTLCNSVTQAVPNITSCEEAQSKAWTAPFKGYLFYSSLQKAETTVWVSLFLWLMIGGLGLAQRRYSLTDPGVTAAETEPFFNWPNKEC</sequence>
<comment type="similarity">
    <text evidence="5">Belongs to the TMEM179 family.</text>
</comment>
<evidence type="ECO:0000256" key="6">
    <source>
        <dbReference type="SAM" id="Phobius"/>
    </source>
</evidence>
<evidence type="ECO:0000256" key="2">
    <source>
        <dbReference type="ARBA" id="ARBA00022692"/>
    </source>
</evidence>
<feature type="transmembrane region" description="Helical" evidence="6">
    <location>
        <begin position="98"/>
        <end position="116"/>
    </location>
</feature>
<name>A0A3B3ZCL4_9GOBI</name>
<accession>A0A3B3ZCL4</accession>
<keyword evidence="4 6" id="KW-0472">Membrane</keyword>
<dbReference type="Ensembl" id="ENSPMGT00000002445.1">
    <property type="protein sequence ID" value="ENSPMGP00000002304.1"/>
    <property type="gene ID" value="ENSPMGG00000002040.1"/>
</dbReference>
<evidence type="ECO:0000256" key="5">
    <source>
        <dbReference type="ARBA" id="ARBA00093776"/>
    </source>
</evidence>
<evidence type="ECO:0000256" key="3">
    <source>
        <dbReference type="ARBA" id="ARBA00022989"/>
    </source>
</evidence>
<dbReference type="Pfam" id="PF26158">
    <property type="entry name" value="Claudin_TMEM179-179B"/>
    <property type="match status" value="1"/>
</dbReference>
<evidence type="ECO:0008006" key="9">
    <source>
        <dbReference type="Google" id="ProtNLM"/>
    </source>
</evidence>
<keyword evidence="3 6" id="KW-1133">Transmembrane helix</keyword>
<keyword evidence="8" id="KW-1185">Reference proteome</keyword>
<evidence type="ECO:0000313" key="7">
    <source>
        <dbReference type="Ensembl" id="ENSPMGP00000002304.1"/>
    </source>
</evidence>
<comment type="subcellular location">
    <subcellularLocation>
        <location evidence="1">Membrane</location>
        <topology evidence="1">Multi-pass membrane protein</topology>
    </subcellularLocation>
</comment>
<protein>
    <recommendedName>
        <fullName evidence="9">Transmembrane protein 179B</fullName>
    </recommendedName>
</protein>
<evidence type="ECO:0000256" key="4">
    <source>
        <dbReference type="ARBA" id="ARBA00023136"/>
    </source>
</evidence>
<dbReference type="PANTHER" id="PTHR31056">
    <property type="entry name" value="TRANSMEMBRANE PROTEIN 179B"/>
    <property type="match status" value="1"/>
</dbReference>
<reference evidence="7" key="2">
    <citation type="submission" date="2025-09" db="UniProtKB">
        <authorList>
            <consortium name="Ensembl"/>
        </authorList>
    </citation>
    <scope>IDENTIFICATION</scope>
</reference>